<evidence type="ECO:0000313" key="2">
    <source>
        <dbReference type="EMBL" id="GEU54715.1"/>
    </source>
</evidence>
<reference evidence="2" key="1">
    <citation type="journal article" date="2019" name="Sci. Rep.">
        <title>Draft genome of Tanacetum cinerariifolium, the natural source of mosquito coil.</title>
        <authorList>
            <person name="Yamashiro T."/>
            <person name="Shiraishi A."/>
            <person name="Satake H."/>
            <person name="Nakayama K."/>
        </authorList>
    </citation>
    <scope>NUCLEOTIDE SEQUENCE</scope>
</reference>
<accession>A0A6L2L3A3</accession>
<feature type="region of interest" description="Disordered" evidence="1">
    <location>
        <begin position="1"/>
        <end position="20"/>
    </location>
</feature>
<sequence>MNQPVPPIPNSPYRGGSHVTNVPEFDKEDFSSWKDRFLVYLDGLEPYLLEVLKNGPFVPMLPLSTFTNQLTKPQKQWSPEDKKLANQDKRIKSIIISCLPNDVMKSVIKYTTAKAMADQIYELETSRFTIQASSSKALTSNTHFQDSDSDVEEDTMSSGKFLADLNVEFHDRALLGKIEKGLVAESFDWDEESVSFEDERVTKVKAFIAIVEDELSVGKADARSDYTHVNTHYVEDQRKNLLNKFNSLNQEFSHTSSKVTLDQLLTEQVHSNIVRALGGKGERKETISSKEVMFTKADESPAETDSKITSEFESECDL</sequence>
<feature type="compositionally biased region" description="Basic and acidic residues" evidence="1">
    <location>
        <begin position="296"/>
        <end position="310"/>
    </location>
</feature>
<gene>
    <name evidence="2" type="ORF">Tci_026693</name>
</gene>
<comment type="caution">
    <text evidence="2">The sequence shown here is derived from an EMBL/GenBank/DDBJ whole genome shotgun (WGS) entry which is preliminary data.</text>
</comment>
<feature type="compositionally biased region" description="Pro residues" evidence="1">
    <location>
        <begin position="1"/>
        <end position="10"/>
    </location>
</feature>
<organism evidence="2">
    <name type="scientific">Tanacetum cinerariifolium</name>
    <name type="common">Dalmatian daisy</name>
    <name type="synonym">Chrysanthemum cinerariifolium</name>
    <dbReference type="NCBI Taxonomy" id="118510"/>
    <lineage>
        <taxon>Eukaryota</taxon>
        <taxon>Viridiplantae</taxon>
        <taxon>Streptophyta</taxon>
        <taxon>Embryophyta</taxon>
        <taxon>Tracheophyta</taxon>
        <taxon>Spermatophyta</taxon>
        <taxon>Magnoliopsida</taxon>
        <taxon>eudicotyledons</taxon>
        <taxon>Gunneridae</taxon>
        <taxon>Pentapetalae</taxon>
        <taxon>asterids</taxon>
        <taxon>campanulids</taxon>
        <taxon>Asterales</taxon>
        <taxon>Asteraceae</taxon>
        <taxon>Asteroideae</taxon>
        <taxon>Anthemideae</taxon>
        <taxon>Anthemidinae</taxon>
        <taxon>Tanacetum</taxon>
    </lineage>
</organism>
<evidence type="ECO:0000256" key="1">
    <source>
        <dbReference type="SAM" id="MobiDB-lite"/>
    </source>
</evidence>
<evidence type="ECO:0008006" key="3">
    <source>
        <dbReference type="Google" id="ProtNLM"/>
    </source>
</evidence>
<feature type="region of interest" description="Disordered" evidence="1">
    <location>
        <begin position="296"/>
        <end position="318"/>
    </location>
</feature>
<name>A0A6L2L3A3_TANCI</name>
<dbReference type="EMBL" id="BKCJ010003378">
    <property type="protein sequence ID" value="GEU54715.1"/>
    <property type="molecule type" value="Genomic_DNA"/>
</dbReference>
<protein>
    <recommendedName>
        <fullName evidence="3">Retrovirus-related Pol polyprotein from transposon TNT 1-94</fullName>
    </recommendedName>
</protein>
<proteinExistence type="predicted"/>
<dbReference type="AlphaFoldDB" id="A0A6L2L3A3"/>